<proteinExistence type="predicted"/>
<evidence type="ECO:0000313" key="1">
    <source>
        <dbReference type="EMBL" id="KKZ68757.1"/>
    </source>
</evidence>
<sequence length="261" mass="29283">MFRRPQDHEPDPEILQLGHILSPLRIYTWGPSAMSYLGVPIVIRLPMVVVQDKDFEKATCKLEDSGFIPSSPNRNPAPEIMADLPDPQAVLQQINEGYERVDRSCKTFNCPSHLLESFQQILLIPSSFASLPDFSTTTELNATKQSAALATAQYDTYSNILYPHQQTLLESLIRAAVVEETNAGFTSWAASMKAWVSMMVGYLGIENDILDDCLDEQVVTWYSTHFGRIHESKYGPFDRRISKRLGSGKELPVDMSGRPIS</sequence>
<dbReference type="VEuPathDB" id="FungiDB:EMCG_05638"/>
<accession>A0A0G2IDJ8</accession>
<dbReference type="EMBL" id="LCZI01000057">
    <property type="protein sequence ID" value="KKZ68757.1"/>
    <property type="molecule type" value="Genomic_DNA"/>
</dbReference>
<organism evidence="1 2">
    <name type="scientific">[Emmonsia] crescens</name>
    <dbReference type="NCBI Taxonomy" id="73230"/>
    <lineage>
        <taxon>Eukaryota</taxon>
        <taxon>Fungi</taxon>
        <taxon>Dikarya</taxon>
        <taxon>Ascomycota</taxon>
        <taxon>Pezizomycotina</taxon>
        <taxon>Eurotiomycetes</taxon>
        <taxon>Eurotiomycetidae</taxon>
        <taxon>Onygenales</taxon>
        <taxon>Ajellomycetaceae</taxon>
        <taxon>Emergomyces</taxon>
    </lineage>
</organism>
<comment type="caution">
    <text evidence="1">The sequence shown here is derived from an EMBL/GenBank/DDBJ whole genome shotgun (WGS) entry which is preliminary data.</text>
</comment>
<dbReference type="AlphaFoldDB" id="A0A0G2IDJ8"/>
<name>A0A0G2IDJ8_9EURO</name>
<dbReference type="Proteomes" id="UP000034164">
    <property type="component" value="Unassembled WGS sequence"/>
</dbReference>
<reference evidence="2" key="1">
    <citation type="journal article" date="2015" name="PLoS Genet.">
        <title>The dynamic genome and transcriptome of the human fungal pathogen Blastomyces and close relative Emmonsia.</title>
        <authorList>
            <person name="Munoz J.F."/>
            <person name="Gauthier G.M."/>
            <person name="Desjardins C.A."/>
            <person name="Gallo J.E."/>
            <person name="Holder J."/>
            <person name="Sullivan T.D."/>
            <person name="Marty A.J."/>
            <person name="Carmen J.C."/>
            <person name="Chen Z."/>
            <person name="Ding L."/>
            <person name="Gujja S."/>
            <person name="Magrini V."/>
            <person name="Misas E."/>
            <person name="Mitreva M."/>
            <person name="Priest M."/>
            <person name="Saif S."/>
            <person name="Whiston E.A."/>
            <person name="Young S."/>
            <person name="Zeng Q."/>
            <person name="Goldman W.E."/>
            <person name="Mardis E.R."/>
            <person name="Taylor J.W."/>
            <person name="McEwen J.G."/>
            <person name="Clay O.K."/>
            <person name="Klein B.S."/>
            <person name="Cuomo C.A."/>
        </authorList>
    </citation>
    <scope>NUCLEOTIDE SEQUENCE [LARGE SCALE GENOMIC DNA]</scope>
    <source>
        <strain evidence="2">UAMH 3008</strain>
    </source>
</reference>
<gene>
    <name evidence="1" type="ORF">EMCG_05638</name>
</gene>
<dbReference type="OrthoDB" id="3700556at2759"/>
<protein>
    <submittedName>
        <fullName evidence="1">Uncharacterized protein</fullName>
    </submittedName>
</protein>
<evidence type="ECO:0000313" key="2">
    <source>
        <dbReference type="Proteomes" id="UP000034164"/>
    </source>
</evidence>